<organism evidence="14 15">
    <name type="scientific">Rhodamnia argentea</name>
    <dbReference type="NCBI Taxonomy" id="178133"/>
    <lineage>
        <taxon>Eukaryota</taxon>
        <taxon>Viridiplantae</taxon>
        <taxon>Streptophyta</taxon>
        <taxon>Embryophyta</taxon>
        <taxon>Tracheophyta</taxon>
        <taxon>Spermatophyta</taxon>
        <taxon>Magnoliopsida</taxon>
        <taxon>eudicotyledons</taxon>
        <taxon>Gunneridae</taxon>
        <taxon>Pentapetalae</taxon>
        <taxon>rosids</taxon>
        <taxon>malvids</taxon>
        <taxon>Myrtales</taxon>
        <taxon>Myrtaceae</taxon>
        <taxon>Myrtoideae</taxon>
        <taxon>Myrteae</taxon>
        <taxon>Australasian group</taxon>
        <taxon>Rhodamnia</taxon>
    </lineage>
</organism>
<dbReference type="RefSeq" id="XP_048131061.1">
    <property type="nucleotide sequence ID" value="XM_048275104.1"/>
</dbReference>
<feature type="binding site" evidence="12">
    <location>
        <begin position="327"/>
        <end position="328"/>
    </location>
    <ligand>
        <name>ATP</name>
        <dbReference type="ChEBI" id="CHEBI:30616"/>
    </ligand>
</feature>
<feature type="binding site" evidence="12">
    <location>
        <position position="362"/>
    </location>
    <ligand>
        <name>K(+)</name>
        <dbReference type="ChEBI" id="CHEBI:29103"/>
    </ligand>
</feature>
<evidence type="ECO:0000256" key="4">
    <source>
        <dbReference type="ARBA" id="ARBA00022679"/>
    </source>
</evidence>
<evidence type="ECO:0000256" key="11">
    <source>
        <dbReference type="ARBA" id="ARBA00023277"/>
    </source>
</evidence>
<feature type="binding site" evidence="12">
    <location>
        <position position="213"/>
    </location>
    <ligand>
        <name>substrate</name>
    </ligand>
</feature>
<comment type="subcellular location">
    <subcellularLocation>
        <location evidence="12">Cytoplasm</location>
    </subcellularLocation>
    <subcellularLocation>
        <location evidence="12">Nucleus</location>
    </subcellularLocation>
</comment>
<feature type="active site" description="Proton acceptor" evidence="12">
    <location>
        <position position="328"/>
    </location>
</feature>
<keyword evidence="12" id="KW-0963">Cytoplasm</keyword>
<evidence type="ECO:0000256" key="6">
    <source>
        <dbReference type="ARBA" id="ARBA00022741"/>
    </source>
</evidence>
<comment type="pathway">
    <text evidence="12">Carbohydrate metabolism; D-ribose degradation; D-ribose 5-phosphate from beta-D-ribopyranose: step 2/2.</text>
</comment>
<evidence type="ECO:0000256" key="1">
    <source>
        <dbReference type="ARBA" id="ARBA00005380"/>
    </source>
</evidence>
<name>A0ABM3H390_9MYRT</name>
<keyword evidence="12" id="KW-0539">Nucleus</keyword>
<feature type="binding site" evidence="12">
    <location>
        <begin position="294"/>
        <end position="299"/>
    </location>
    <ligand>
        <name>ATP</name>
        <dbReference type="ChEBI" id="CHEBI:30616"/>
    </ligand>
</feature>
<comment type="cofactor">
    <cofactor evidence="12">
        <name>Mg(2+)</name>
        <dbReference type="ChEBI" id="CHEBI:18420"/>
    </cofactor>
    <text evidence="12">Requires a divalent cation, most likely magnesium in vivo, as an electrophilic catalyst to aid phosphoryl group transfer. It is the chelate of the metal and the nucleotide that is the actual substrate.</text>
</comment>
<comment type="similarity">
    <text evidence="1">Belongs to the carbohydrate kinase pfkB family.</text>
</comment>
<sequence>MRTAAFSPSNHWNATFRNSHFTTQRSKTNADPFLFNTKNPLNHRQVHPPFPSFSINPSKNPPIPISQDPNFHPLPLVVVGSANADIYVEIERLPNEGETISATSGQTLAGGKGANQAACGGKLRYPTYFLGQVGEDAHGKLVSQALEDSGVNLDHLNIVSGTPTGHAVVMLQSDGQNSIIIIGGTNMCSWPEVLPDEDLELVKNAGIVLLQREIPDFVNNQVAKAARSAGVPVILDAGGMDTPIPRELLSSVDIFSPNETELARLTAMPTESFEQICQAVAKFHEMGIKQVLLKLGDKGSALFIEGENPIKQPIIKAKKVLDTTGAGDTFTAAFAVAHVEGKSKAECLRFAAAAALCVQAKGAIPSMPVRESVSDLLQSL</sequence>
<dbReference type="PANTHER" id="PTHR10584">
    <property type="entry name" value="SUGAR KINASE"/>
    <property type="match status" value="1"/>
</dbReference>
<evidence type="ECO:0000256" key="3">
    <source>
        <dbReference type="ARBA" id="ARBA00016943"/>
    </source>
</evidence>
<feature type="binding site" evidence="12">
    <location>
        <position position="258"/>
    </location>
    <ligand>
        <name>ATP</name>
        <dbReference type="ChEBI" id="CHEBI:30616"/>
    </ligand>
</feature>
<feature type="binding site" evidence="12">
    <location>
        <begin position="111"/>
        <end position="115"/>
    </location>
    <ligand>
        <name>substrate</name>
    </ligand>
</feature>
<feature type="binding site" evidence="12">
    <location>
        <position position="322"/>
    </location>
    <ligand>
        <name>K(+)</name>
        <dbReference type="ChEBI" id="CHEBI:29103"/>
    </ligand>
</feature>
<feature type="binding site" evidence="12">
    <location>
        <position position="366"/>
    </location>
    <ligand>
        <name>K(+)</name>
        <dbReference type="ChEBI" id="CHEBI:29103"/>
    </ligand>
</feature>
<comment type="catalytic activity">
    <reaction evidence="12">
        <text>D-ribose + ATP = D-ribose 5-phosphate + ADP + H(+)</text>
        <dbReference type="Rhea" id="RHEA:13697"/>
        <dbReference type="ChEBI" id="CHEBI:15378"/>
        <dbReference type="ChEBI" id="CHEBI:30616"/>
        <dbReference type="ChEBI" id="CHEBI:47013"/>
        <dbReference type="ChEBI" id="CHEBI:78346"/>
        <dbReference type="ChEBI" id="CHEBI:456216"/>
        <dbReference type="EC" id="2.7.1.15"/>
    </reaction>
</comment>
<dbReference type="InterPro" id="IPR002173">
    <property type="entry name" value="Carboh/pur_kinase_PfkB_CS"/>
</dbReference>
<dbReference type="PROSITE" id="PS00584">
    <property type="entry name" value="PFKB_KINASES_2"/>
    <property type="match status" value="1"/>
</dbReference>
<dbReference type="PRINTS" id="PR00990">
    <property type="entry name" value="RIBOKINASE"/>
</dbReference>
<dbReference type="Proteomes" id="UP000827889">
    <property type="component" value="Chromosome 2"/>
</dbReference>
<feature type="binding site" evidence="12">
    <location>
        <position position="328"/>
    </location>
    <ligand>
        <name>substrate</name>
    </ligand>
</feature>
<keyword evidence="5 12" id="KW-0479">Metal-binding</keyword>
<keyword evidence="4 12" id="KW-0808">Transferase</keyword>
<dbReference type="InterPro" id="IPR002139">
    <property type="entry name" value="Ribo/fructo_kinase"/>
</dbReference>
<feature type="domain" description="Carbohydrate kinase PfkB" evidence="13">
    <location>
        <begin position="76"/>
        <end position="368"/>
    </location>
</feature>
<comment type="caution">
    <text evidence="12">Lacks conserved residue(s) required for the propagation of feature annotation.</text>
</comment>
<keyword evidence="9 12" id="KW-0460">Magnesium</keyword>
<keyword evidence="7 12" id="KW-0418">Kinase</keyword>
<dbReference type="Pfam" id="PF00294">
    <property type="entry name" value="PfkB"/>
    <property type="match status" value="1"/>
</dbReference>
<comment type="subunit">
    <text evidence="12">Homodimer.</text>
</comment>
<dbReference type="CDD" id="cd01174">
    <property type="entry name" value="ribokinase"/>
    <property type="match status" value="1"/>
</dbReference>
<evidence type="ECO:0000256" key="5">
    <source>
        <dbReference type="ARBA" id="ARBA00022723"/>
    </source>
</evidence>
<evidence type="ECO:0000313" key="15">
    <source>
        <dbReference type="RefSeq" id="XP_048131061.1"/>
    </source>
</evidence>
<dbReference type="SUPFAM" id="SSF53613">
    <property type="entry name" value="Ribokinase-like"/>
    <property type="match status" value="1"/>
</dbReference>
<feature type="binding site" evidence="12">
    <location>
        <position position="360"/>
    </location>
    <ligand>
        <name>K(+)</name>
        <dbReference type="ChEBI" id="CHEBI:29103"/>
    </ligand>
</feature>
<dbReference type="PANTHER" id="PTHR10584:SF166">
    <property type="entry name" value="RIBOKINASE"/>
    <property type="match status" value="1"/>
</dbReference>
<dbReference type="GeneID" id="115737285"/>
<dbReference type="HAMAP" id="MF_01987">
    <property type="entry name" value="Ribokinase"/>
    <property type="match status" value="1"/>
</dbReference>
<feature type="binding site" evidence="12">
    <location>
        <begin position="83"/>
        <end position="85"/>
    </location>
    <ligand>
        <name>substrate</name>
    </ligand>
</feature>
<keyword evidence="10 12" id="KW-0630">Potassium</keyword>
<dbReference type="Gene3D" id="3.40.1190.20">
    <property type="match status" value="1"/>
</dbReference>
<dbReference type="InterPro" id="IPR029056">
    <property type="entry name" value="Ribokinase-like"/>
</dbReference>
<dbReference type="EC" id="2.7.1.15" evidence="2 12"/>
<keyword evidence="11 12" id="KW-0119">Carbohydrate metabolism</keyword>
<dbReference type="InterPro" id="IPR011611">
    <property type="entry name" value="PfkB_dom"/>
</dbReference>
<dbReference type="InterPro" id="IPR011877">
    <property type="entry name" value="Ribokinase"/>
</dbReference>
<reference evidence="14" key="1">
    <citation type="submission" date="2025-05" db="UniProtKB">
        <authorList>
            <consortium name="RefSeq"/>
        </authorList>
    </citation>
    <scope>NUCLEOTIDE SEQUENCE [LARGE SCALE GENOMIC DNA]</scope>
</reference>
<evidence type="ECO:0000256" key="10">
    <source>
        <dbReference type="ARBA" id="ARBA00022958"/>
    </source>
</evidence>
<evidence type="ECO:0000256" key="9">
    <source>
        <dbReference type="ARBA" id="ARBA00022842"/>
    </source>
</evidence>
<comment type="activity regulation">
    <text evidence="12">Activated by a monovalent cation that binds near, but not in, the active site. The most likely occupant of the site in vivo is potassium. Ion binding induces a conformational change that may alter substrate affinity.</text>
</comment>
<accession>A0ABM3H390</accession>
<keyword evidence="6 12" id="KW-0547">Nucleotide-binding</keyword>
<keyword evidence="8 12" id="KW-0067">ATP-binding</keyword>
<comment type="similarity">
    <text evidence="12">Belongs to the carbohydrate kinase PfkB family. Ribokinase subfamily.</text>
</comment>
<evidence type="ECO:0000256" key="8">
    <source>
        <dbReference type="ARBA" id="ARBA00022840"/>
    </source>
</evidence>
<evidence type="ECO:0000256" key="2">
    <source>
        <dbReference type="ARBA" id="ARBA00012035"/>
    </source>
</evidence>
<keyword evidence="14" id="KW-1185">Reference proteome</keyword>
<feature type="binding site" evidence="12">
    <location>
        <position position="324"/>
    </location>
    <ligand>
        <name>K(+)</name>
        <dbReference type="ChEBI" id="CHEBI:29103"/>
    </ligand>
</feature>
<protein>
    <recommendedName>
        <fullName evidence="3 12">Ribokinase</fullName>
        <shortName evidence="12">RK</shortName>
        <ecNumber evidence="2 12">2.7.1.15</ecNumber>
    </recommendedName>
</protein>
<proteinExistence type="inferred from homology"/>
<evidence type="ECO:0000259" key="13">
    <source>
        <dbReference type="Pfam" id="PF00294"/>
    </source>
</evidence>
<feature type="binding site" evidence="12">
    <location>
        <position position="357"/>
    </location>
    <ligand>
        <name>K(+)</name>
        <dbReference type="ChEBI" id="CHEBI:29103"/>
    </ligand>
</feature>
<evidence type="ECO:0000313" key="14">
    <source>
        <dbReference type="Proteomes" id="UP000827889"/>
    </source>
</evidence>
<evidence type="ECO:0000256" key="7">
    <source>
        <dbReference type="ARBA" id="ARBA00022777"/>
    </source>
</evidence>
<evidence type="ECO:0000256" key="12">
    <source>
        <dbReference type="HAMAP-Rule" id="MF_03215"/>
    </source>
</evidence>
<comment type="function">
    <text evidence="12">Catalyzes the phosphorylation of ribose at O-5 in a reaction requiring ATP and magnesium. The resulting D-ribose-5-phosphate can then be used either for sythesis of nucleotides, histidine, and tryptophan, or as a component of the pentose phosphate pathway.</text>
</comment>
<gene>
    <name evidence="15" type="primary">LOC115737285</name>
</gene>
<reference evidence="15" key="2">
    <citation type="submission" date="2025-08" db="UniProtKB">
        <authorList>
            <consortium name="RefSeq"/>
        </authorList>
    </citation>
    <scope>IDENTIFICATION</scope>
    <source>
        <tissue evidence="15">Leaf</tissue>
    </source>
</reference>